<dbReference type="Proteomes" id="UP001054252">
    <property type="component" value="Unassembled WGS sequence"/>
</dbReference>
<gene>
    <name evidence="2" type="ORF">SLEP1_g19608</name>
</gene>
<dbReference type="InterPro" id="IPR057710">
    <property type="entry name" value="DUF7950"/>
</dbReference>
<proteinExistence type="predicted"/>
<protein>
    <recommendedName>
        <fullName evidence="1">DUF7950 domain-containing protein</fullName>
    </recommendedName>
</protein>
<dbReference type="PANTHER" id="PTHR33595">
    <property type="entry name" value="VON WILLEBRAND FACTOR A DOMAIN PROTEIN"/>
    <property type="match status" value="1"/>
</dbReference>
<dbReference type="AlphaFoldDB" id="A0AAV5JAK5"/>
<dbReference type="PANTHER" id="PTHR33595:SF26">
    <property type="entry name" value="(RAPE) HYPOTHETICAL PROTEIN"/>
    <property type="match status" value="1"/>
</dbReference>
<organism evidence="2 3">
    <name type="scientific">Rubroshorea leprosula</name>
    <dbReference type="NCBI Taxonomy" id="152421"/>
    <lineage>
        <taxon>Eukaryota</taxon>
        <taxon>Viridiplantae</taxon>
        <taxon>Streptophyta</taxon>
        <taxon>Embryophyta</taxon>
        <taxon>Tracheophyta</taxon>
        <taxon>Spermatophyta</taxon>
        <taxon>Magnoliopsida</taxon>
        <taxon>eudicotyledons</taxon>
        <taxon>Gunneridae</taxon>
        <taxon>Pentapetalae</taxon>
        <taxon>rosids</taxon>
        <taxon>malvids</taxon>
        <taxon>Malvales</taxon>
        <taxon>Dipterocarpaceae</taxon>
        <taxon>Rubroshorea</taxon>
    </lineage>
</organism>
<accession>A0AAV5JAK5</accession>
<keyword evidence="3" id="KW-1185">Reference proteome</keyword>
<name>A0AAV5JAK5_9ROSI</name>
<evidence type="ECO:0000313" key="3">
    <source>
        <dbReference type="Proteomes" id="UP001054252"/>
    </source>
</evidence>
<reference evidence="2 3" key="1">
    <citation type="journal article" date="2021" name="Commun. Biol.">
        <title>The genome of Shorea leprosula (Dipterocarpaceae) highlights the ecological relevance of drought in aseasonal tropical rainforests.</title>
        <authorList>
            <person name="Ng K.K.S."/>
            <person name="Kobayashi M.J."/>
            <person name="Fawcett J.A."/>
            <person name="Hatakeyama M."/>
            <person name="Paape T."/>
            <person name="Ng C.H."/>
            <person name="Ang C.C."/>
            <person name="Tnah L.H."/>
            <person name="Lee C.T."/>
            <person name="Nishiyama T."/>
            <person name="Sese J."/>
            <person name="O'Brien M.J."/>
            <person name="Copetti D."/>
            <person name="Mohd Noor M.I."/>
            <person name="Ong R.C."/>
            <person name="Putra M."/>
            <person name="Sireger I.Z."/>
            <person name="Indrioko S."/>
            <person name="Kosugi Y."/>
            <person name="Izuno A."/>
            <person name="Isagi Y."/>
            <person name="Lee S.L."/>
            <person name="Shimizu K.K."/>
        </authorList>
    </citation>
    <scope>NUCLEOTIDE SEQUENCE [LARGE SCALE GENOMIC DNA]</scope>
    <source>
        <strain evidence="2">214</strain>
    </source>
</reference>
<evidence type="ECO:0000259" key="1">
    <source>
        <dbReference type="Pfam" id="PF25821"/>
    </source>
</evidence>
<comment type="caution">
    <text evidence="2">The sequence shown here is derived from an EMBL/GenBank/DDBJ whole genome shotgun (WGS) entry which is preliminary data.</text>
</comment>
<sequence>MNGGGQWRLLKCAGDMHDKTIIDRIMLRFRPIAPKPMTGDSISCDSLGGNRNSIITGKRKKRKYVRVSKNNDRNKEYRRNKGISYHGTEDGPTSKVMTLQLVPEKADLDGTDGVRCVPGNQEPPTCLSLKMKIPAADDGMAVSRFTDQAVVMPNRRVVESWVTVVSVTGTCMDDETLGRTDVEKMKNLERDTCPGFISDGLNEVVWVNGAYKNMVTGSTEEDGREQPPETVVWLAMTKEGGHSLYVNHAFSCQVRLQYSCHKERHYSKMVPCDVWRMDCGGFAWRLDVKTALSLGL</sequence>
<feature type="domain" description="DUF7950" evidence="1">
    <location>
        <begin position="158"/>
        <end position="293"/>
    </location>
</feature>
<dbReference type="Pfam" id="PF25821">
    <property type="entry name" value="DUF7950"/>
    <property type="match status" value="1"/>
</dbReference>
<dbReference type="EMBL" id="BPVZ01000028">
    <property type="protein sequence ID" value="GKV07905.1"/>
    <property type="molecule type" value="Genomic_DNA"/>
</dbReference>
<evidence type="ECO:0000313" key="2">
    <source>
        <dbReference type="EMBL" id="GKV07905.1"/>
    </source>
</evidence>